<accession>A0A9X1RS22</accession>
<protein>
    <submittedName>
        <fullName evidence="2">Flp family type IVb pilin</fullName>
    </submittedName>
</protein>
<keyword evidence="1" id="KW-0472">Membrane</keyword>
<sequence length="67" mass="6552">MNKLLKRFAKSEDGVTALEYGLIAGVIVIAVAATVPAIGGSVKDLFTSVETMVGGAATAAKAAAASG</sequence>
<feature type="transmembrane region" description="Helical" evidence="1">
    <location>
        <begin position="20"/>
        <end position="42"/>
    </location>
</feature>
<dbReference type="RefSeq" id="WP_238463700.1">
    <property type="nucleotide sequence ID" value="NZ_JAKLJA010000006.1"/>
</dbReference>
<name>A0A9X1RS22_9BURK</name>
<keyword evidence="1" id="KW-0812">Transmembrane</keyword>
<dbReference type="InterPro" id="IPR007047">
    <property type="entry name" value="Flp_Fap"/>
</dbReference>
<organism evidence="2 3">
    <name type="scientific">Paraburkholderia tagetis</name>
    <dbReference type="NCBI Taxonomy" id="2913261"/>
    <lineage>
        <taxon>Bacteria</taxon>
        <taxon>Pseudomonadati</taxon>
        <taxon>Pseudomonadota</taxon>
        <taxon>Betaproteobacteria</taxon>
        <taxon>Burkholderiales</taxon>
        <taxon>Burkholderiaceae</taxon>
        <taxon>Paraburkholderia</taxon>
    </lineage>
</organism>
<gene>
    <name evidence="2" type="ORF">L5014_11305</name>
</gene>
<dbReference type="AlphaFoldDB" id="A0A9X1RS22"/>
<reference evidence="2" key="1">
    <citation type="submission" date="2022-01" db="EMBL/GenBank/DDBJ databases">
        <title>Genome sequence and assembly of Parabukholderia sp. RG36.</title>
        <authorList>
            <person name="Chhetri G."/>
        </authorList>
    </citation>
    <scope>NUCLEOTIDE SEQUENCE</scope>
    <source>
        <strain evidence="2">RG36</strain>
    </source>
</reference>
<keyword evidence="1" id="KW-1133">Transmembrane helix</keyword>
<evidence type="ECO:0000313" key="2">
    <source>
        <dbReference type="EMBL" id="MCG5073939.1"/>
    </source>
</evidence>
<keyword evidence="3" id="KW-1185">Reference proteome</keyword>
<dbReference type="Pfam" id="PF04964">
    <property type="entry name" value="Flp_Fap"/>
    <property type="match status" value="1"/>
</dbReference>
<dbReference type="EMBL" id="JAKLJA010000006">
    <property type="protein sequence ID" value="MCG5073939.1"/>
    <property type="molecule type" value="Genomic_DNA"/>
</dbReference>
<comment type="caution">
    <text evidence="2">The sequence shown here is derived from an EMBL/GenBank/DDBJ whole genome shotgun (WGS) entry which is preliminary data.</text>
</comment>
<evidence type="ECO:0000313" key="3">
    <source>
        <dbReference type="Proteomes" id="UP001139308"/>
    </source>
</evidence>
<proteinExistence type="predicted"/>
<evidence type="ECO:0000256" key="1">
    <source>
        <dbReference type="SAM" id="Phobius"/>
    </source>
</evidence>
<dbReference type="Proteomes" id="UP001139308">
    <property type="component" value="Unassembled WGS sequence"/>
</dbReference>